<proteinExistence type="predicted"/>
<protein>
    <submittedName>
        <fullName evidence="1">Uncharacterized protein</fullName>
    </submittedName>
</protein>
<organism evidence="1">
    <name type="scientific">marine metagenome</name>
    <dbReference type="NCBI Taxonomy" id="408172"/>
    <lineage>
        <taxon>unclassified sequences</taxon>
        <taxon>metagenomes</taxon>
        <taxon>ecological metagenomes</taxon>
    </lineage>
</organism>
<dbReference type="EMBL" id="UINC01075723">
    <property type="protein sequence ID" value="SVC14183.1"/>
    <property type="molecule type" value="Genomic_DNA"/>
</dbReference>
<sequence>MLRVSILGDPFIFFDSTEYPEAFEEFDEIFYKCQGDPIGPTDTHHPLVG</sequence>
<reference evidence="1" key="1">
    <citation type="submission" date="2018-05" db="EMBL/GenBank/DDBJ databases">
        <authorList>
            <person name="Lanie J.A."/>
            <person name="Ng W.-L."/>
            <person name="Kazmierczak K.M."/>
            <person name="Andrzejewski T.M."/>
            <person name="Davidsen T.M."/>
            <person name="Wayne K.J."/>
            <person name="Tettelin H."/>
            <person name="Glass J.I."/>
            <person name="Rusch D."/>
            <person name="Podicherti R."/>
            <person name="Tsui H.-C.T."/>
            <person name="Winkler M.E."/>
        </authorList>
    </citation>
    <scope>NUCLEOTIDE SEQUENCE</scope>
</reference>
<dbReference type="AlphaFoldDB" id="A0A382JSI2"/>
<name>A0A382JSI2_9ZZZZ</name>
<gene>
    <name evidence="1" type="ORF">METZ01_LOCUS267037</name>
</gene>
<evidence type="ECO:0000313" key="1">
    <source>
        <dbReference type="EMBL" id="SVC14183.1"/>
    </source>
</evidence>
<accession>A0A382JSI2</accession>